<gene>
    <name evidence="2" type="ORF">J1N35_021882</name>
</gene>
<dbReference type="PANTHER" id="PTHR36410:SF1">
    <property type="entry name" value="EXPRESSED PROTEIN"/>
    <property type="match status" value="1"/>
</dbReference>
<reference evidence="2 3" key="1">
    <citation type="journal article" date="2021" name="Plant Biotechnol. J.">
        <title>Multi-omics assisted identification of the key and species-specific regulatory components of drought-tolerant mechanisms in Gossypium stocksii.</title>
        <authorList>
            <person name="Yu D."/>
            <person name="Ke L."/>
            <person name="Zhang D."/>
            <person name="Wu Y."/>
            <person name="Sun Y."/>
            <person name="Mei J."/>
            <person name="Sun J."/>
            <person name="Sun Y."/>
        </authorList>
    </citation>
    <scope>NUCLEOTIDE SEQUENCE [LARGE SCALE GENOMIC DNA]</scope>
    <source>
        <strain evidence="3">cv. E1</strain>
        <tissue evidence="2">Leaf</tissue>
    </source>
</reference>
<dbReference type="EMBL" id="JAIQCV010000007">
    <property type="protein sequence ID" value="KAH1082121.1"/>
    <property type="molecule type" value="Genomic_DNA"/>
</dbReference>
<keyword evidence="3" id="KW-1185">Reference proteome</keyword>
<dbReference type="Proteomes" id="UP000828251">
    <property type="component" value="Unassembled WGS sequence"/>
</dbReference>
<evidence type="ECO:0000256" key="1">
    <source>
        <dbReference type="SAM" id="MobiDB-lite"/>
    </source>
</evidence>
<dbReference type="PANTHER" id="PTHR36410">
    <property type="entry name" value="EXPRESSED PROTEIN"/>
    <property type="match status" value="1"/>
</dbReference>
<evidence type="ECO:0000313" key="2">
    <source>
        <dbReference type="EMBL" id="KAH1082121.1"/>
    </source>
</evidence>
<comment type="caution">
    <text evidence="2">The sequence shown here is derived from an EMBL/GenBank/DDBJ whole genome shotgun (WGS) entry which is preliminary data.</text>
</comment>
<dbReference type="AlphaFoldDB" id="A0A9D3VFC5"/>
<name>A0A9D3VFC5_9ROSI</name>
<protein>
    <submittedName>
        <fullName evidence="2">Uncharacterized protein</fullName>
    </submittedName>
</protein>
<accession>A0A9D3VFC5</accession>
<feature type="compositionally biased region" description="Polar residues" evidence="1">
    <location>
        <begin position="30"/>
        <end position="40"/>
    </location>
</feature>
<proteinExistence type="predicted"/>
<feature type="region of interest" description="Disordered" evidence="1">
    <location>
        <begin position="30"/>
        <end position="91"/>
    </location>
</feature>
<sequence>MNQVIRSVRAQSPTIFSLQSLLLYRSSTTNLKSITSSGSRPKTPRNMDQKSENSPKAMTGDVMSRSFGDGYSTRSDDERFGGTIGGSQSSL</sequence>
<organism evidence="2 3">
    <name type="scientific">Gossypium stocksii</name>
    <dbReference type="NCBI Taxonomy" id="47602"/>
    <lineage>
        <taxon>Eukaryota</taxon>
        <taxon>Viridiplantae</taxon>
        <taxon>Streptophyta</taxon>
        <taxon>Embryophyta</taxon>
        <taxon>Tracheophyta</taxon>
        <taxon>Spermatophyta</taxon>
        <taxon>Magnoliopsida</taxon>
        <taxon>eudicotyledons</taxon>
        <taxon>Gunneridae</taxon>
        <taxon>Pentapetalae</taxon>
        <taxon>rosids</taxon>
        <taxon>malvids</taxon>
        <taxon>Malvales</taxon>
        <taxon>Malvaceae</taxon>
        <taxon>Malvoideae</taxon>
        <taxon>Gossypium</taxon>
    </lineage>
</organism>
<evidence type="ECO:0000313" key="3">
    <source>
        <dbReference type="Proteomes" id="UP000828251"/>
    </source>
</evidence>
<dbReference type="OrthoDB" id="1702799at2759"/>